<sequence length="66" mass="7710">MAGRRASAICCTHPHLVIGGGARIRIRIRTRTRFRIRAQEKEKNEKQKEGRWRSLGYTILFLPNAY</sequence>
<reference evidence="2" key="2">
    <citation type="submission" date="2025-08" db="UniProtKB">
        <authorList>
            <consortium name="RefSeq"/>
        </authorList>
    </citation>
    <scope>IDENTIFICATION</scope>
    <source>
        <strain evidence="2">14028-0561.14</strain>
        <tissue evidence="2">Whole fly</tissue>
    </source>
</reference>
<dbReference type="Proteomes" id="UP001652661">
    <property type="component" value="Chromosome 2L"/>
</dbReference>
<proteinExistence type="predicted"/>
<dbReference type="AlphaFoldDB" id="A0A6P4I9B6"/>
<gene>
    <name evidence="2" type="primary">LOC108076854</name>
</gene>
<accession>A0A6P4I9B6</accession>
<protein>
    <submittedName>
        <fullName evidence="2">Uncharacterized protein isoform X3</fullName>
    </submittedName>
</protein>
<dbReference type="RefSeq" id="XP_017025462.1">
    <property type="nucleotide sequence ID" value="XM_017169973.3"/>
</dbReference>
<keyword evidence="1" id="KW-1185">Reference proteome</keyword>
<name>A0A6P4I9B6_DROKI</name>
<organism evidence="1 2">
    <name type="scientific">Drosophila kikkawai</name>
    <name type="common">Fruit fly</name>
    <dbReference type="NCBI Taxonomy" id="30033"/>
    <lineage>
        <taxon>Eukaryota</taxon>
        <taxon>Metazoa</taxon>
        <taxon>Ecdysozoa</taxon>
        <taxon>Arthropoda</taxon>
        <taxon>Hexapoda</taxon>
        <taxon>Insecta</taxon>
        <taxon>Pterygota</taxon>
        <taxon>Neoptera</taxon>
        <taxon>Endopterygota</taxon>
        <taxon>Diptera</taxon>
        <taxon>Brachycera</taxon>
        <taxon>Muscomorpha</taxon>
        <taxon>Ephydroidea</taxon>
        <taxon>Drosophilidae</taxon>
        <taxon>Drosophila</taxon>
        <taxon>Sophophora</taxon>
    </lineage>
</organism>
<evidence type="ECO:0000313" key="1">
    <source>
        <dbReference type="Proteomes" id="UP001652661"/>
    </source>
</evidence>
<evidence type="ECO:0000313" key="2">
    <source>
        <dbReference type="RefSeq" id="XP_017025462.1"/>
    </source>
</evidence>
<reference evidence="1" key="1">
    <citation type="submission" date="2025-05" db="UniProtKB">
        <authorList>
            <consortium name="RefSeq"/>
        </authorList>
    </citation>
    <scope>NUCLEOTIDE SEQUENCE [LARGE SCALE GENOMIC DNA]</scope>
    <source>
        <strain evidence="1">14028-0561.14</strain>
    </source>
</reference>